<dbReference type="EMBL" id="SDHX01000002">
    <property type="protein sequence ID" value="RXK53832.1"/>
    <property type="molecule type" value="Genomic_DNA"/>
</dbReference>
<dbReference type="Proteomes" id="UP000290218">
    <property type="component" value="Unassembled WGS sequence"/>
</dbReference>
<keyword evidence="4" id="KW-1185">Reference proteome</keyword>
<feature type="compositionally biased region" description="Low complexity" evidence="1">
    <location>
        <begin position="76"/>
        <end position="93"/>
    </location>
</feature>
<reference evidence="3 4" key="1">
    <citation type="submission" date="2019-01" db="EMBL/GenBank/DDBJ databases">
        <title>Lacunisphaera sp. strain TWA-58.</title>
        <authorList>
            <person name="Chen W.-M."/>
        </authorList>
    </citation>
    <scope>NUCLEOTIDE SEQUENCE [LARGE SCALE GENOMIC DNA]</scope>
    <source>
        <strain evidence="3 4">TWA-58</strain>
    </source>
</reference>
<evidence type="ECO:0000256" key="1">
    <source>
        <dbReference type="SAM" id="MobiDB-lite"/>
    </source>
</evidence>
<keyword evidence="2" id="KW-0812">Transmembrane</keyword>
<organism evidence="3 4">
    <name type="scientific">Oleiharenicola lentus</name>
    <dbReference type="NCBI Taxonomy" id="2508720"/>
    <lineage>
        <taxon>Bacteria</taxon>
        <taxon>Pseudomonadati</taxon>
        <taxon>Verrucomicrobiota</taxon>
        <taxon>Opitutia</taxon>
        <taxon>Opitutales</taxon>
        <taxon>Opitutaceae</taxon>
        <taxon>Oleiharenicola</taxon>
    </lineage>
</organism>
<feature type="transmembrane region" description="Helical" evidence="2">
    <location>
        <begin position="252"/>
        <end position="269"/>
    </location>
</feature>
<keyword evidence="2" id="KW-0472">Membrane</keyword>
<dbReference type="OrthoDB" id="9853325at2"/>
<accession>A0A4Q1C5U7</accession>
<evidence type="ECO:0000313" key="3">
    <source>
        <dbReference type="EMBL" id="RXK53832.1"/>
    </source>
</evidence>
<dbReference type="AlphaFoldDB" id="A0A4Q1C5U7"/>
<keyword evidence="2" id="KW-1133">Transmembrane helix</keyword>
<evidence type="ECO:0000313" key="4">
    <source>
        <dbReference type="Proteomes" id="UP000290218"/>
    </source>
</evidence>
<sequence>MVRGWLTVLFLLLASAGAAVRYDMSKAELLQELGKPVSVLRRGDREILIYPNNVRIEIEQGKVVVVKGLDLAAQETAPTPAAAPTEEVAPTEAEPAEPKLSPEEQKAQAEAEAKLEKALAESDTKARAEMEKAITDLETLGESAEHRPEPSFNLTGFFTELFIKWALMLAALKLTCKYWGADVDWSGLMIAAAADTAVRAIVGVIGYVVLEMFTLLYADEALAAIVLVLVLRKVSTNQSLQQAVTITMTSKVFSIVVGSFLTVLILNALH</sequence>
<comment type="caution">
    <text evidence="3">The sequence shown here is derived from an EMBL/GenBank/DDBJ whole genome shotgun (WGS) entry which is preliminary data.</text>
</comment>
<protein>
    <submittedName>
        <fullName evidence="3">Uncharacterized protein</fullName>
    </submittedName>
</protein>
<name>A0A4Q1C5U7_9BACT</name>
<feature type="region of interest" description="Disordered" evidence="1">
    <location>
        <begin position="76"/>
        <end position="120"/>
    </location>
</feature>
<feature type="compositionally biased region" description="Basic and acidic residues" evidence="1">
    <location>
        <begin position="96"/>
        <end position="120"/>
    </location>
</feature>
<gene>
    <name evidence="3" type="ORF">ESB00_19310</name>
</gene>
<evidence type="ECO:0000256" key="2">
    <source>
        <dbReference type="SAM" id="Phobius"/>
    </source>
</evidence>
<dbReference type="RefSeq" id="WP_129049864.1">
    <property type="nucleotide sequence ID" value="NZ_SDHX01000002.1"/>
</dbReference>
<proteinExistence type="predicted"/>
<feature type="transmembrane region" description="Helical" evidence="2">
    <location>
        <begin position="215"/>
        <end position="231"/>
    </location>
</feature>